<dbReference type="PROSITE" id="PS00031">
    <property type="entry name" value="NUCLEAR_REC_DBD_1"/>
    <property type="match status" value="1"/>
</dbReference>
<keyword evidence="6" id="KW-0238">DNA-binding</keyword>
<sequence length="1128" mass="120040">MYAPSASTPHFYSRVKGRFFRSTGSQRPALKQYEDILGMPNNPRSRKNKSPQHNMSIDVQQSSSTDSKNGSTIQGIELAEKLHDCNIAKTGTVTGTTATSVNGVDFKNYLDSFPSPVLGGIQPAASVDNAHLKSLLGSSNGVSRKPEVSTSSPNSNGQLLPLPQTTVNPIDISSSLPVNGTCQLLNLPNISLPTSSSSTDASMYNSVLRFLSLLNGGSMDLPNTGSNFPALPTTTTSTPATTSQSSIPGVYAGVPPATQASQQQHLQTSFHTSITDANKLQQFLAATLAAGNSATNPSSPQNPLKIVNFDGTTSTVSPSMIAFTTPTQPTQSATPLTADQIIAALFAAAGNPASATVNPGGYIYPTQILTAPNPTTELLNKLYSTVKTEMTTETKPTISLSTAAPTAAPQFQTSTPIQVTSKPLAGAIQNTSIATSTPYSTRGVRNNDGSAENCRVCGDVASGRHYGVISCEGCKGFFKRSIRGHVNYVCRSNRKCVVNKAYRNRCQYCRMQKCLDAGMRSEAVQNERRLGNSMALTTSATTSASQLSSSRLIDPPTDIPPLLTPSHNDENSSSSAAAVNRLSSVGGDKPGSSASSSPLPPPNTSNASPSASTPGSIGDQKPNIQSQVPLLLPKPPTSITTVGTPPPNVTLAPTQPTQQQFNLSDFAILLAAQKNLQGMPNVTPIPLSRSNPQDDLTSICSSLFNSASSGLQLTSQPLPPPPLNRSDSLLKLLNTNNNQTETGASVPVLENGAAVSNVLLPPSSYSPTESNKEQSVTSPPNSPPSGSRKRKRRSSSGANNNAAVPRKRSNITVSNQFMESANQQAPNLNLSPNISSPSQLHEMATRVLIVTLDWLKRCGPLEQLPTDVQDALIAFSWVDLFILGLCQMFGRSLSITRIESLAPPTQEIAKSVRPDFNTIISDFFVADVSAEEFTYLRYMSLFNSGGVTSLDANGVDKVRAIEQKVQGEFAVFLTENDPMKNNLKITPKTFGLRVSTRALKLLGLVNGLRRIHSDDIGRVFFKGAPEESSIDKMIIDLLRNGRDSRSIIEPKSSIISQFSQPSSSSSQGISSDPSVTANVTTPQVVTKPEEPSGDKQQQVEDKDEDEEEESKLTIEESFQLPDKISPEG</sequence>
<dbReference type="GO" id="GO:0003700">
    <property type="term" value="F:DNA-binding transcription factor activity"/>
    <property type="evidence" value="ECO:0007669"/>
    <property type="project" value="InterPro"/>
</dbReference>
<comment type="subcellular location">
    <subcellularLocation>
        <location evidence="1">Nucleus</location>
    </subcellularLocation>
</comment>
<dbReference type="InterPro" id="IPR013088">
    <property type="entry name" value="Znf_NHR/GATA"/>
</dbReference>
<dbReference type="InterPro" id="IPR035500">
    <property type="entry name" value="NHR-like_dom_sf"/>
</dbReference>
<feature type="compositionally biased region" description="Polar residues" evidence="10">
    <location>
        <begin position="51"/>
        <end position="71"/>
    </location>
</feature>
<feature type="compositionally biased region" description="Polar residues" evidence="10">
    <location>
        <begin position="763"/>
        <end position="777"/>
    </location>
</feature>
<evidence type="ECO:0000256" key="10">
    <source>
        <dbReference type="SAM" id="MobiDB-lite"/>
    </source>
</evidence>
<dbReference type="CDD" id="cd06916">
    <property type="entry name" value="NR_DBD_like"/>
    <property type="match status" value="1"/>
</dbReference>
<dbReference type="Gene3D" id="1.10.565.10">
    <property type="entry name" value="Retinoid X Receptor"/>
    <property type="match status" value="1"/>
</dbReference>
<dbReference type="Pfam" id="PF00105">
    <property type="entry name" value="zf-C4"/>
    <property type="match status" value="1"/>
</dbReference>
<gene>
    <name evidence="13" type="ORF">HDID_LOCUS1046</name>
</gene>
<evidence type="ECO:0000256" key="8">
    <source>
        <dbReference type="ARBA" id="ARBA00023170"/>
    </source>
</evidence>
<keyword evidence="8" id="KW-0675">Receptor</keyword>
<dbReference type="SMART" id="SM00399">
    <property type="entry name" value="ZnF_C4"/>
    <property type="match status" value="1"/>
</dbReference>
<dbReference type="PROSITE" id="PS51843">
    <property type="entry name" value="NR_LBD"/>
    <property type="match status" value="1"/>
</dbReference>
<dbReference type="OrthoDB" id="6265571at2759"/>
<dbReference type="PRINTS" id="PR00047">
    <property type="entry name" value="STROIDFINGER"/>
</dbReference>
<dbReference type="Gene3D" id="3.30.50.10">
    <property type="entry name" value="Erythroid Transcription Factor GATA-1, subunit A"/>
    <property type="match status" value="1"/>
</dbReference>
<dbReference type="GO" id="GO:0043565">
    <property type="term" value="F:sequence-specific DNA binding"/>
    <property type="evidence" value="ECO:0007669"/>
    <property type="project" value="InterPro"/>
</dbReference>
<evidence type="ECO:0000256" key="5">
    <source>
        <dbReference type="ARBA" id="ARBA00023015"/>
    </source>
</evidence>
<dbReference type="InterPro" id="IPR001628">
    <property type="entry name" value="Znf_hrmn_rcpt"/>
</dbReference>
<evidence type="ECO:0000256" key="3">
    <source>
        <dbReference type="ARBA" id="ARBA00022771"/>
    </source>
</evidence>
<dbReference type="PANTHER" id="PTHR24083">
    <property type="entry name" value="NUCLEAR HORMONE RECEPTOR"/>
    <property type="match status" value="1"/>
</dbReference>
<feature type="region of interest" description="Disordered" evidence="10">
    <location>
        <begin position="23"/>
        <end position="71"/>
    </location>
</feature>
<dbReference type="AlphaFoldDB" id="A0A0R3S9T8"/>
<feature type="compositionally biased region" description="Polar residues" evidence="10">
    <location>
        <begin position="571"/>
        <end position="583"/>
    </location>
</feature>
<evidence type="ECO:0000256" key="1">
    <source>
        <dbReference type="ARBA" id="ARBA00004123"/>
    </source>
</evidence>
<feature type="domain" description="NR LBD" evidence="12">
    <location>
        <begin position="809"/>
        <end position="1041"/>
    </location>
</feature>
<feature type="compositionally biased region" description="Low complexity" evidence="10">
    <location>
        <begin position="604"/>
        <end position="616"/>
    </location>
</feature>
<evidence type="ECO:0000313" key="13">
    <source>
        <dbReference type="EMBL" id="VDL18507.1"/>
    </source>
</evidence>
<evidence type="ECO:0000313" key="14">
    <source>
        <dbReference type="Proteomes" id="UP000274504"/>
    </source>
</evidence>
<proteinExistence type="predicted"/>
<keyword evidence="7" id="KW-0804">Transcription</keyword>
<reference evidence="15" key="1">
    <citation type="submission" date="2017-02" db="UniProtKB">
        <authorList>
            <consortium name="WormBaseParasite"/>
        </authorList>
    </citation>
    <scope>IDENTIFICATION</scope>
</reference>
<dbReference type="SUPFAM" id="SSF57716">
    <property type="entry name" value="Glucocorticoid receptor-like (DNA-binding domain)"/>
    <property type="match status" value="1"/>
</dbReference>
<feature type="compositionally biased region" description="Low complexity" evidence="10">
    <location>
        <begin position="538"/>
        <end position="556"/>
    </location>
</feature>
<keyword evidence="2" id="KW-0479">Metal-binding</keyword>
<keyword evidence="9" id="KW-0539">Nucleus</keyword>
<dbReference type="STRING" id="6216.A0A0R3S9T8"/>
<dbReference type="SUPFAM" id="SSF48508">
    <property type="entry name" value="Nuclear receptor ligand-binding domain"/>
    <property type="match status" value="1"/>
</dbReference>
<evidence type="ECO:0000256" key="2">
    <source>
        <dbReference type="ARBA" id="ARBA00022723"/>
    </source>
</evidence>
<protein>
    <submittedName>
        <fullName evidence="15">Nuclear receptor domain-containing protein</fullName>
    </submittedName>
</protein>
<dbReference type="Pfam" id="PF00104">
    <property type="entry name" value="Hormone_recep"/>
    <property type="match status" value="1"/>
</dbReference>
<feature type="compositionally biased region" description="Basic and acidic residues" evidence="10">
    <location>
        <begin position="1087"/>
        <end position="1100"/>
    </location>
</feature>
<evidence type="ECO:0000259" key="11">
    <source>
        <dbReference type="PROSITE" id="PS51030"/>
    </source>
</evidence>
<feature type="region of interest" description="Disordered" evidence="10">
    <location>
        <begin position="538"/>
        <end position="646"/>
    </location>
</feature>
<evidence type="ECO:0000256" key="4">
    <source>
        <dbReference type="ARBA" id="ARBA00022833"/>
    </source>
</evidence>
<evidence type="ECO:0000313" key="15">
    <source>
        <dbReference type="WBParaSite" id="HDID_0000104501-mRNA-1"/>
    </source>
</evidence>
<dbReference type="WBParaSite" id="HDID_0000104501-mRNA-1">
    <property type="protein sequence ID" value="HDID_0000104501-mRNA-1"/>
    <property type="gene ID" value="HDID_0000104501"/>
</dbReference>
<evidence type="ECO:0000256" key="6">
    <source>
        <dbReference type="ARBA" id="ARBA00023125"/>
    </source>
</evidence>
<dbReference type="PROSITE" id="PS51030">
    <property type="entry name" value="NUCLEAR_REC_DBD_2"/>
    <property type="match status" value="1"/>
</dbReference>
<name>A0A0R3S9T8_HYMDI</name>
<feature type="region of interest" description="Disordered" evidence="10">
    <location>
        <begin position="137"/>
        <end position="163"/>
    </location>
</feature>
<feature type="region of interest" description="Disordered" evidence="10">
    <location>
        <begin position="759"/>
        <end position="810"/>
    </location>
</feature>
<evidence type="ECO:0000256" key="7">
    <source>
        <dbReference type="ARBA" id="ARBA00023163"/>
    </source>
</evidence>
<dbReference type="InterPro" id="IPR000536">
    <property type="entry name" value="Nucl_hrmn_rcpt_lig-bd"/>
</dbReference>
<dbReference type="GO" id="GO:0008270">
    <property type="term" value="F:zinc ion binding"/>
    <property type="evidence" value="ECO:0007669"/>
    <property type="project" value="UniProtKB-KW"/>
</dbReference>
<evidence type="ECO:0000259" key="12">
    <source>
        <dbReference type="PROSITE" id="PS51843"/>
    </source>
</evidence>
<feature type="compositionally biased region" description="Low complexity" evidence="10">
    <location>
        <begin position="1051"/>
        <end position="1074"/>
    </location>
</feature>
<dbReference type="SMART" id="SM00430">
    <property type="entry name" value="HOLI"/>
    <property type="match status" value="1"/>
</dbReference>
<dbReference type="GO" id="GO:0005634">
    <property type="term" value="C:nucleus"/>
    <property type="evidence" value="ECO:0007669"/>
    <property type="project" value="UniProtKB-SubCell"/>
</dbReference>
<dbReference type="Proteomes" id="UP000274504">
    <property type="component" value="Unassembled WGS sequence"/>
</dbReference>
<keyword evidence="4" id="KW-0862">Zinc</keyword>
<accession>A0A0R3S9T8</accession>
<dbReference type="EMBL" id="UYSG01000166">
    <property type="protein sequence ID" value="VDL18507.1"/>
    <property type="molecule type" value="Genomic_DNA"/>
</dbReference>
<feature type="domain" description="Nuclear receptor" evidence="11">
    <location>
        <begin position="451"/>
        <end position="526"/>
    </location>
</feature>
<dbReference type="FunFam" id="3.30.50.10:FF:000006">
    <property type="entry name" value="Nuclear receptor subfamily 5 group A member"/>
    <property type="match status" value="1"/>
</dbReference>
<feature type="compositionally biased region" description="Polar residues" evidence="10">
    <location>
        <begin position="1075"/>
        <end position="1084"/>
    </location>
</feature>
<feature type="region of interest" description="Disordered" evidence="10">
    <location>
        <begin position="1051"/>
        <end position="1128"/>
    </location>
</feature>
<evidence type="ECO:0000256" key="9">
    <source>
        <dbReference type="ARBA" id="ARBA00023242"/>
    </source>
</evidence>
<keyword evidence="5" id="KW-0805">Transcription regulation</keyword>
<dbReference type="InterPro" id="IPR050274">
    <property type="entry name" value="Nuclear_hormone_rcpt_NR2"/>
</dbReference>
<reference evidence="13 14" key="2">
    <citation type="submission" date="2018-11" db="EMBL/GenBank/DDBJ databases">
        <authorList>
            <consortium name="Pathogen Informatics"/>
        </authorList>
    </citation>
    <scope>NUCLEOTIDE SEQUENCE [LARGE SCALE GENOMIC DNA]</scope>
</reference>
<keyword evidence="3" id="KW-0863">Zinc-finger</keyword>
<organism evidence="15">
    <name type="scientific">Hymenolepis diminuta</name>
    <name type="common">Rat tapeworm</name>
    <dbReference type="NCBI Taxonomy" id="6216"/>
    <lineage>
        <taxon>Eukaryota</taxon>
        <taxon>Metazoa</taxon>
        <taxon>Spiralia</taxon>
        <taxon>Lophotrochozoa</taxon>
        <taxon>Platyhelminthes</taxon>
        <taxon>Cestoda</taxon>
        <taxon>Eucestoda</taxon>
        <taxon>Cyclophyllidea</taxon>
        <taxon>Hymenolepididae</taxon>
        <taxon>Hymenolepis</taxon>
    </lineage>
</organism>